<reference evidence="2" key="1">
    <citation type="submission" date="2023-01" db="EMBL/GenBank/DDBJ databases">
        <title>Colletotrichum chrysophilum M932 genome sequence.</title>
        <authorList>
            <person name="Baroncelli R."/>
        </authorList>
    </citation>
    <scope>NUCLEOTIDE SEQUENCE</scope>
    <source>
        <strain evidence="2">M932</strain>
    </source>
</reference>
<proteinExistence type="predicted"/>
<accession>A0AAD9ATZ1</accession>
<keyword evidence="3" id="KW-1185">Reference proteome</keyword>
<dbReference type="AlphaFoldDB" id="A0AAD9ATZ1"/>
<sequence>MAFRSFLTVGLLVAAVAAISPDDVLVTRQTLDCSPDSETGLKLECWAQLNVTDYITKWIAENGTKADCDNLGFAQCFLAFNGYGGRTCDTLTRDTCGAFETAGVAANYYSPQQFYTLWNIYAISQFFNQFSEALWNGHSLAADTIGDIVATVSPSTDPQVPSTLLWTSISGGFWMAAVGAFANPLLAGVATGMAVVTGMSSFFMTSVSGSSNSRFITLGKIGSELAQLVIDYQGSLENALKELQHNSTLFIAATEPGGFSQRAVTSLNLQATELYHDLQLFVLSQALKANGIVSARSTNVNALDFAPQTNGHISCPGLGPAGNCYQFWIDPDTGSSYALHNPKEWKNDYVDVLNKIHDKSWANLSEIFKVEDCQGKDPSFDGTSKVTCLASHGWCEYAYDGQTTVTESRTANKQFTNCNNDKSWGTLCNWMSGGLVLPVSYLGPLLKLDPSPRQDKPPDTLTDIMAEVLGTVVGVISLGIQIGSLEDQLLKSSITNTAALEEALKAADAQIVQLEAFLDNVLIQDSSPLLKPAGQTLRDHKKKILYPFRRGQLNSLDKKLEAANIALQSALQVMELGWYQSRMP</sequence>
<comment type="caution">
    <text evidence="2">The sequence shown here is derived from an EMBL/GenBank/DDBJ whole genome shotgun (WGS) entry which is preliminary data.</text>
</comment>
<feature type="chain" id="PRO_5042117291" evidence="1">
    <location>
        <begin position="19"/>
        <end position="584"/>
    </location>
</feature>
<evidence type="ECO:0000313" key="2">
    <source>
        <dbReference type="EMBL" id="KAK1853722.1"/>
    </source>
</evidence>
<name>A0AAD9ATZ1_9PEZI</name>
<organism evidence="2 3">
    <name type="scientific">Colletotrichum chrysophilum</name>
    <dbReference type="NCBI Taxonomy" id="1836956"/>
    <lineage>
        <taxon>Eukaryota</taxon>
        <taxon>Fungi</taxon>
        <taxon>Dikarya</taxon>
        <taxon>Ascomycota</taxon>
        <taxon>Pezizomycotina</taxon>
        <taxon>Sordariomycetes</taxon>
        <taxon>Hypocreomycetidae</taxon>
        <taxon>Glomerellales</taxon>
        <taxon>Glomerellaceae</taxon>
        <taxon>Colletotrichum</taxon>
        <taxon>Colletotrichum gloeosporioides species complex</taxon>
    </lineage>
</organism>
<gene>
    <name evidence="2" type="ORF">CCHR01_03600</name>
</gene>
<feature type="signal peptide" evidence="1">
    <location>
        <begin position="1"/>
        <end position="18"/>
    </location>
</feature>
<evidence type="ECO:0000313" key="3">
    <source>
        <dbReference type="Proteomes" id="UP001243330"/>
    </source>
</evidence>
<dbReference type="Proteomes" id="UP001243330">
    <property type="component" value="Unassembled WGS sequence"/>
</dbReference>
<dbReference type="EMBL" id="JAQOWY010000049">
    <property type="protein sequence ID" value="KAK1853722.1"/>
    <property type="molecule type" value="Genomic_DNA"/>
</dbReference>
<protein>
    <submittedName>
        <fullName evidence="2">Uncharacterized protein</fullName>
    </submittedName>
</protein>
<evidence type="ECO:0000256" key="1">
    <source>
        <dbReference type="SAM" id="SignalP"/>
    </source>
</evidence>
<keyword evidence="1" id="KW-0732">Signal</keyword>